<dbReference type="Pfam" id="PF00078">
    <property type="entry name" value="RVT_1"/>
    <property type="match status" value="1"/>
</dbReference>
<dbReference type="STRING" id="157652.A0A371G430"/>
<dbReference type="PANTHER" id="PTHR46890:SF48">
    <property type="entry name" value="RNA-DIRECTED DNA POLYMERASE"/>
    <property type="match status" value="1"/>
</dbReference>
<sequence length="113" mass="13112">MPMLIGPNQCSFVPGRHATNNVVIVWKNFHSMHKRKGKSGFMAVEVDLKKAYDWLRWDFLIDTLKEVLFNGAPTDEFSPSRGVRQGDLISPYLFVLCMERLVHLIEREVTYNN</sequence>
<proteinExistence type="predicted"/>
<dbReference type="SUPFAM" id="SSF56672">
    <property type="entry name" value="DNA/RNA polymerases"/>
    <property type="match status" value="1"/>
</dbReference>
<accession>A0A371G430</accession>
<gene>
    <name evidence="2" type="ORF">CR513_33769</name>
</gene>
<dbReference type="PANTHER" id="PTHR46890">
    <property type="entry name" value="NON-LTR RETROLELEMENT REVERSE TRANSCRIPTASE-LIKE PROTEIN-RELATED"/>
    <property type="match status" value="1"/>
</dbReference>
<protein>
    <submittedName>
        <fullName evidence="2">Mitochondrial protein</fullName>
    </submittedName>
</protein>
<dbReference type="PROSITE" id="PS50878">
    <property type="entry name" value="RT_POL"/>
    <property type="match status" value="1"/>
</dbReference>
<dbReference type="EMBL" id="QJKJ01006876">
    <property type="protein sequence ID" value="RDX85083.1"/>
    <property type="molecule type" value="Genomic_DNA"/>
</dbReference>
<organism evidence="2 3">
    <name type="scientific">Mucuna pruriens</name>
    <name type="common">Velvet bean</name>
    <name type="synonym">Dolichos pruriens</name>
    <dbReference type="NCBI Taxonomy" id="157652"/>
    <lineage>
        <taxon>Eukaryota</taxon>
        <taxon>Viridiplantae</taxon>
        <taxon>Streptophyta</taxon>
        <taxon>Embryophyta</taxon>
        <taxon>Tracheophyta</taxon>
        <taxon>Spermatophyta</taxon>
        <taxon>Magnoliopsida</taxon>
        <taxon>eudicotyledons</taxon>
        <taxon>Gunneridae</taxon>
        <taxon>Pentapetalae</taxon>
        <taxon>rosids</taxon>
        <taxon>fabids</taxon>
        <taxon>Fabales</taxon>
        <taxon>Fabaceae</taxon>
        <taxon>Papilionoideae</taxon>
        <taxon>50 kb inversion clade</taxon>
        <taxon>NPAAA clade</taxon>
        <taxon>indigoferoid/millettioid clade</taxon>
        <taxon>Phaseoleae</taxon>
        <taxon>Mucuna</taxon>
    </lineage>
</organism>
<feature type="domain" description="Reverse transcriptase" evidence="1">
    <location>
        <begin position="1"/>
        <end position="113"/>
    </location>
</feature>
<dbReference type="OrthoDB" id="1411964at2759"/>
<reference evidence="2" key="1">
    <citation type="submission" date="2018-05" db="EMBL/GenBank/DDBJ databases">
        <title>Draft genome of Mucuna pruriens seed.</title>
        <authorList>
            <person name="Nnadi N.E."/>
            <person name="Vos R."/>
            <person name="Hasami M.H."/>
            <person name="Devisetty U.K."/>
            <person name="Aguiy J.C."/>
        </authorList>
    </citation>
    <scope>NUCLEOTIDE SEQUENCE [LARGE SCALE GENOMIC DNA]</scope>
    <source>
        <strain evidence="2">JCA_2017</strain>
    </source>
</reference>
<evidence type="ECO:0000259" key="1">
    <source>
        <dbReference type="PROSITE" id="PS50878"/>
    </source>
</evidence>
<dbReference type="InterPro" id="IPR000477">
    <property type="entry name" value="RT_dom"/>
</dbReference>
<name>A0A371G430_MUCPR</name>
<feature type="non-terminal residue" evidence="2">
    <location>
        <position position="1"/>
    </location>
</feature>
<dbReference type="AlphaFoldDB" id="A0A371G430"/>
<comment type="caution">
    <text evidence="2">The sequence shown here is derived from an EMBL/GenBank/DDBJ whole genome shotgun (WGS) entry which is preliminary data.</text>
</comment>
<dbReference type="InterPro" id="IPR043502">
    <property type="entry name" value="DNA/RNA_pol_sf"/>
</dbReference>
<keyword evidence="3" id="KW-1185">Reference proteome</keyword>
<evidence type="ECO:0000313" key="3">
    <source>
        <dbReference type="Proteomes" id="UP000257109"/>
    </source>
</evidence>
<dbReference type="InterPro" id="IPR052343">
    <property type="entry name" value="Retrotransposon-Effector_Assoc"/>
</dbReference>
<evidence type="ECO:0000313" key="2">
    <source>
        <dbReference type="EMBL" id="RDX85083.1"/>
    </source>
</evidence>
<dbReference type="Proteomes" id="UP000257109">
    <property type="component" value="Unassembled WGS sequence"/>
</dbReference>